<dbReference type="STRING" id="7240.B4R4H5"/>
<dbReference type="EMBL" id="CM000366">
    <property type="protein sequence ID" value="EDX17065.1"/>
    <property type="molecule type" value="Genomic_DNA"/>
</dbReference>
<dbReference type="OMA" id="PKSWQKN"/>
<dbReference type="OrthoDB" id="269822at2759"/>
<dbReference type="InterPro" id="IPR037862">
    <property type="entry name" value="PLC-beta_PH"/>
</dbReference>
<reference evidence="2 3" key="1">
    <citation type="journal article" date="2007" name="Nature">
        <title>Evolution of genes and genomes on the Drosophila phylogeny.</title>
        <authorList>
            <consortium name="Drosophila 12 Genomes Consortium"/>
            <person name="Clark A.G."/>
            <person name="Eisen M.B."/>
            <person name="Smith D.R."/>
            <person name="Bergman C.M."/>
            <person name="Oliver B."/>
            <person name="Markow T.A."/>
            <person name="Kaufman T.C."/>
            <person name="Kellis M."/>
            <person name="Gelbart W."/>
            <person name="Iyer V.N."/>
            <person name="Pollard D.A."/>
            <person name="Sackton T.B."/>
            <person name="Larracuente A.M."/>
            <person name="Singh N.D."/>
            <person name="Abad J.P."/>
            <person name="Abt D.N."/>
            <person name="Adryan B."/>
            <person name="Aguade M."/>
            <person name="Akashi H."/>
            <person name="Anderson W.W."/>
            <person name="Aquadro C.F."/>
            <person name="Ardell D.H."/>
            <person name="Arguello R."/>
            <person name="Artieri C.G."/>
            <person name="Barbash D.A."/>
            <person name="Barker D."/>
            <person name="Barsanti P."/>
            <person name="Batterham P."/>
            <person name="Batzoglou S."/>
            <person name="Begun D."/>
            <person name="Bhutkar A."/>
            <person name="Blanco E."/>
            <person name="Bosak S.A."/>
            <person name="Bradley R.K."/>
            <person name="Brand A.D."/>
            <person name="Brent M.R."/>
            <person name="Brooks A.N."/>
            <person name="Brown R.H."/>
            <person name="Butlin R.K."/>
            <person name="Caggese C."/>
            <person name="Calvi B.R."/>
            <person name="Bernardo de Carvalho A."/>
            <person name="Caspi A."/>
            <person name="Castrezana S."/>
            <person name="Celniker S.E."/>
            <person name="Chang J.L."/>
            <person name="Chapple C."/>
            <person name="Chatterji S."/>
            <person name="Chinwalla A."/>
            <person name="Civetta A."/>
            <person name="Clifton S.W."/>
            <person name="Comeron J.M."/>
            <person name="Costello J.C."/>
            <person name="Coyne J.A."/>
            <person name="Daub J."/>
            <person name="David R.G."/>
            <person name="Delcher A.L."/>
            <person name="Delehaunty K."/>
            <person name="Do C.B."/>
            <person name="Ebling H."/>
            <person name="Edwards K."/>
            <person name="Eickbush T."/>
            <person name="Evans J.D."/>
            <person name="Filipski A."/>
            <person name="Findeiss S."/>
            <person name="Freyhult E."/>
            <person name="Fulton L."/>
            <person name="Fulton R."/>
            <person name="Garcia A.C."/>
            <person name="Gardiner A."/>
            <person name="Garfield D.A."/>
            <person name="Garvin B.E."/>
            <person name="Gibson G."/>
            <person name="Gilbert D."/>
            <person name="Gnerre S."/>
            <person name="Godfrey J."/>
            <person name="Good R."/>
            <person name="Gotea V."/>
            <person name="Gravely B."/>
            <person name="Greenberg A.J."/>
            <person name="Griffiths-Jones S."/>
            <person name="Gross S."/>
            <person name="Guigo R."/>
            <person name="Gustafson E.A."/>
            <person name="Haerty W."/>
            <person name="Hahn M.W."/>
            <person name="Halligan D.L."/>
            <person name="Halpern A.L."/>
            <person name="Halter G.M."/>
            <person name="Han M.V."/>
            <person name="Heger A."/>
            <person name="Hillier L."/>
            <person name="Hinrichs A.S."/>
            <person name="Holmes I."/>
            <person name="Hoskins R.A."/>
            <person name="Hubisz M.J."/>
            <person name="Hultmark D."/>
            <person name="Huntley M.A."/>
            <person name="Jaffe D.B."/>
            <person name="Jagadeeshan S."/>
            <person name="Jeck W.R."/>
            <person name="Johnson J."/>
            <person name="Jones C.D."/>
            <person name="Jordan W.C."/>
            <person name="Karpen G.H."/>
            <person name="Kataoka E."/>
            <person name="Keightley P.D."/>
            <person name="Kheradpour P."/>
            <person name="Kirkness E.F."/>
            <person name="Koerich L.B."/>
            <person name="Kristiansen K."/>
            <person name="Kudrna D."/>
            <person name="Kulathinal R.J."/>
            <person name="Kumar S."/>
            <person name="Kwok R."/>
            <person name="Lander E."/>
            <person name="Langley C.H."/>
            <person name="Lapoint R."/>
            <person name="Lazzaro B.P."/>
            <person name="Lee S.J."/>
            <person name="Levesque L."/>
            <person name="Li R."/>
            <person name="Lin C.F."/>
            <person name="Lin M.F."/>
            <person name="Lindblad-Toh K."/>
            <person name="Llopart A."/>
            <person name="Long M."/>
            <person name="Low L."/>
            <person name="Lozovsky E."/>
            <person name="Lu J."/>
            <person name="Luo M."/>
            <person name="Machado C.A."/>
            <person name="Makalowski W."/>
            <person name="Marzo M."/>
            <person name="Matsuda M."/>
            <person name="Matzkin L."/>
            <person name="McAllister B."/>
            <person name="McBride C.S."/>
            <person name="McKernan B."/>
            <person name="McKernan K."/>
            <person name="Mendez-Lago M."/>
            <person name="Minx P."/>
            <person name="Mollenhauer M.U."/>
            <person name="Montooth K."/>
            <person name="Mount S.M."/>
            <person name="Mu X."/>
            <person name="Myers E."/>
            <person name="Negre B."/>
            <person name="Newfeld S."/>
            <person name="Nielsen R."/>
            <person name="Noor M.A."/>
            <person name="O'Grady P."/>
            <person name="Pachter L."/>
            <person name="Papaceit M."/>
            <person name="Parisi M.J."/>
            <person name="Parisi M."/>
            <person name="Parts L."/>
            <person name="Pedersen J.S."/>
            <person name="Pesole G."/>
            <person name="Phillippy A.M."/>
            <person name="Ponting C.P."/>
            <person name="Pop M."/>
            <person name="Porcelli D."/>
            <person name="Powell J.R."/>
            <person name="Prohaska S."/>
            <person name="Pruitt K."/>
            <person name="Puig M."/>
            <person name="Quesneville H."/>
            <person name="Ram K.R."/>
            <person name="Rand D."/>
            <person name="Rasmussen M.D."/>
            <person name="Reed L.K."/>
            <person name="Reenan R."/>
            <person name="Reily A."/>
            <person name="Remington K.A."/>
            <person name="Rieger T.T."/>
            <person name="Ritchie M.G."/>
            <person name="Robin C."/>
            <person name="Rogers Y.H."/>
            <person name="Rohde C."/>
            <person name="Rozas J."/>
            <person name="Rubenfield M.J."/>
            <person name="Ruiz A."/>
            <person name="Russo S."/>
            <person name="Salzberg S.L."/>
            <person name="Sanchez-Gracia A."/>
            <person name="Saranga D.J."/>
            <person name="Sato H."/>
            <person name="Schaeffer S.W."/>
            <person name="Schatz M.C."/>
            <person name="Schlenke T."/>
            <person name="Schwartz R."/>
            <person name="Segarra C."/>
            <person name="Singh R.S."/>
            <person name="Sirot L."/>
            <person name="Sirota M."/>
            <person name="Sisneros N.B."/>
            <person name="Smith C.D."/>
            <person name="Smith T.F."/>
            <person name="Spieth J."/>
            <person name="Stage D.E."/>
            <person name="Stark A."/>
            <person name="Stephan W."/>
            <person name="Strausberg R.L."/>
            <person name="Strempel S."/>
            <person name="Sturgill D."/>
            <person name="Sutton G."/>
            <person name="Sutton G.G."/>
            <person name="Tao W."/>
            <person name="Teichmann S."/>
            <person name="Tobari Y.N."/>
            <person name="Tomimura Y."/>
            <person name="Tsolas J.M."/>
            <person name="Valente V.L."/>
            <person name="Venter E."/>
            <person name="Venter J.C."/>
            <person name="Vicario S."/>
            <person name="Vieira F.G."/>
            <person name="Vilella A.J."/>
            <person name="Villasante A."/>
            <person name="Walenz B."/>
            <person name="Wang J."/>
            <person name="Wasserman M."/>
            <person name="Watts T."/>
            <person name="Wilson D."/>
            <person name="Wilson R.K."/>
            <person name="Wing R.A."/>
            <person name="Wolfner M.F."/>
            <person name="Wong A."/>
            <person name="Wong G.K."/>
            <person name="Wu C.I."/>
            <person name="Wu G."/>
            <person name="Yamamoto D."/>
            <person name="Yang H.P."/>
            <person name="Yang S.P."/>
            <person name="Yorke J.A."/>
            <person name="Yoshida K."/>
            <person name="Zdobnov E."/>
            <person name="Zhang P."/>
            <person name="Zhang Y."/>
            <person name="Zimin A.V."/>
            <person name="Baldwin J."/>
            <person name="Abdouelleil A."/>
            <person name="Abdulkadir J."/>
            <person name="Abebe A."/>
            <person name="Abera B."/>
            <person name="Abreu J."/>
            <person name="Acer S.C."/>
            <person name="Aftuck L."/>
            <person name="Alexander A."/>
            <person name="An P."/>
            <person name="Anderson E."/>
            <person name="Anderson S."/>
            <person name="Arachi H."/>
            <person name="Azer M."/>
            <person name="Bachantsang P."/>
            <person name="Barry A."/>
            <person name="Bayul T."/>
            <person name="Berlin A."/>
            <person name="Bessette D."/>
            <person name="Bloom T."/>
            <person name="Blye J."/>
            <person name="Boguslavskiy L."/>
            <person name="Bonnet C."/>
            <person name="Boukhgalter B."/>
            <person name="Bourzgui I."/>
            <person name="Brown A."/>
            <person name="Cahill P."/>
            <person name="Channer S."/>
            <person name="Cheshatsang Y."/>
            <person name="Chuda L."/>
            <person name="Citroen M."/>
            <person name="Collymore A."/>
            <person name="Cooke P."/>
            <person name="Costello M."/>
            <person name="D'Aco K."/>
            <person name="Daza R."/>
            <person name="De Haan G."/>
            <person name="DeGray S."/>
            <person name="DeMaso C."/>
            <person name="Dhargay N."/>
            <person name="Dooley K."/>
            <person name="Dooley E."/>
            <person name="Doricent M."/>
            <person name="Dorje P."/>
            <person name="Dorjee K."/>
            <person name="Dupes A."/>
            <person name="Elong R."/>
            <person name="Falk J."/>
            <person name="Farina A."/>
            <person name="Faro S."/>
            <person name="Ferguson D."/>
            <person name="Fisher S."/>
            <person name="Foley C.D."/>
            <person name="Franke A."/>
            <person name="Friedrich D."/>
            <person name="Gadbois L."/>
            <person name="Gearin G."/>
            <person name="Gearin C.R."/>
            <person name="Giannoukos G."/>
            <person name="Goode T."/>
            <person name="Graham J."/>
            <person name="Grandbois E."/>
            <person name="Grewal S."/>
            <person name="Gyaltsen K."/>
            <person name="Hafez N."/>
            <person name="Hagos B."/>
            <person name="Hall J."/>
            <person name="Henson C."/>
            <person name="Hollinger A."/>
            <person name="Honan T."/>
            <person name="Huard M.D."/>
            <person name="Hughes L."/>
            <person name="Hurhula B."/>
            <person name="Husby M.E."/>
            <person name="Kamat A."/>
            <person name="Kanga B."/>
            <person name="Kashin S."/>
            <person name="Khazanovich D."/>
            <person name="Kisner P."/>
            <person name="Lance K."/>
            <person name="Lara M."/>
            <person name="Lee W."/>
            <person name="Lennon N."/>
            <person name="Letendre F."/>
            <person name="LeVine R."/>
            <person name="Lipovsky A."/>
            <person name="Liu X."/>
            <person name="Liu J."/>
            <person name="Liu S."/>
            <person name="Lokyitsang T."/>
            <person name="Lokyitsang Y."/>
            <person name="Lubonja R."/>
            <person name="Lui A."/>
            <person name="MacDonald P."/>
            <person name="Magnisalis V."/>
            <person name="Maru K."/>
            <person name="Matthews C."/>
            <person name="McCusker W."/>
            <person name="McDonough S."/>
            <person name="Mehta T."/>
            <person name="Meldrim J."/>
            <person name="Meneus L."/>
            <person name="Mihai O."/>
            <person name="Mihalev A."/>
            <person name="Mihova T."/>
            <person name="Mittelman R."/>
            <person name="Mlenga V."/>
            <person name="Montmayeur A."/>
            <person name="Mulrain L."/>
            <person name="Navidi A."/>
            <person name="Naylor J."/>
            <person name="Negash T."/>
            <person name="Nguyen T."/>
            <person name="Nguyen N."/>
            <person name="Nicol R."/>
            <person name="Norbu C."/>
            <person name="Norbu N."/>
            <person name="Novod N."/>
            <person name="O'Neill B."/>
            <person name="Osman S."/>
            <person name="Markiewicz E."/>
            <person name="Oyono O.L."/>
            <person name="Patti C."/>
            <person name="Phunkhang P."/>
            <person name="Pierre F."/>
            <person name="Priest M."/>
            <person name="Raghuraman S."/>
            <person name="Rege F."/>
            <person name="Reyes R."/>
            <person name="Rise C."/>
            <person name="Rogov P."/>
            <person name="Ross K."/>
            <person name="Ryan E."/>
            <person name="Settipalli S."/>
            <person name="Shea T."/>
            <person name="Sherpa N."/>
            <person name="Shi L."/>
            <person name="Shih D."/>
            <person name="Sparrow T."/>
            <person name="Spaulding J."/>
            <person name="Stalker J."/>
            <person name="Stange-Thomann N."/>
            <person name="Stavropoulos S."/>
            <person name="Stone C."/>
            <person name="Strader C."/>
            <person name="Tesfaye S."/>
            <person name="Thomson T."/>
            <person name="Thoulutsang Y."/>
            <person name="Thoulutsang D."/>
            <person name="Topham K."/>
            <person name="Topping I."/>
            <person name="Tsamla T."/>
            <person name="Vassiliev H."/>
            <person name="Vo A."/>
            <person name="Wangchuk T."/>
            <person name="Wangdi T."/>
            <person name="Weiand M."/>
            <person name="Wilkinson J."/>
            <person name="Wilson A."/>
            <person name="Yadav S."/>
            <person name="Young G."/>
            <person name="Yu Q."/>
            <person name="Zembek L."/>
            <person name="Zhong D."/>
            <person name="Zimmer A."/>
            <person name="Zwirko Z."/>
            <person name="Jaffe D.B."/>
            <person name="Alvarez P."/>
            <person name="Brockman W."/>
            <person name="Butler J."/>
            <person name="Chin C."/>
            <person name="Gnerre S."/>
            <person name="Grabherr M."/>
            <person name="Kleber M."/>
            <person name="Mauceli E."/>
            <person name="MacCallum I."/>
        </authorList>
    </citation>
    <scope>NUCLEOTIDE SEQUENCE [LARGE SCALE GENOMIC DNA]</scope>
    <source>
        <strain evidence="3">white501</strain>
    </source>
</reference>
<evidence type="ECO:0000313" key="2">
    <source>
        <dbReference type="EMBL" id="EDX17065.1"/>
    </source>
</evidence>
<sequence length="107" mass="12695">MTKKYEFDWIIPVPPELTTGCVFDRWFENEKETKENDFERDALFKVDEYGFFLYWKSEGRDGDVIELCQVSDIRAGGTPKSWQKNLRLITHNNRATNVCPRVNLMKQ</sequence>
<dbReference type="AlphaFoldDB" id="B4R4H5"/>
<proteinExistence type="predicted"/>
<dbReference type="SUPFAM" id="SSF50729">
    <property type="entry name" value="PH domain-like"/>
    <property type="match status" value="1"/>
</dbReference>
<keyword evidence="3" id="KW-1185">Reference proteome</keyword>
<feature type="domain" description="PLC-beta PH" evidence="1">
    <location>
        <begin position="13"/>
        <end position="87"/>
    </location>
</feature>
<dbReference type="Proteomes" id="UP000000304">
    <property type="component" value="Chromosome X"/>
</dbReference>
<dbReference type="HOGENOM" id="CLU_175788_0_0_1"/>
<evidence type="ECO:0000313" key="3">
    <source>
        <dbReference type="Proteomes" id="UP000000304"/>
    </source>
</evidence>
<dbReference type="Pfam" id="PF17787">
    <property type="entry name" value="PH_14"/>
    <property type="match status" value="1"/>
</dbReference>
<evidence type="ECO:0000259" key="1">
    <source>
        <dbReference type="Pfam" id="PF17787"/>
    </source>
</evidence>
<accession>B4R4H5</accession>
<name>B4R4H5_DROSI</name>
<gene>
    <name evidence="2" type="primary">Dsim\GD16687</name>
    <name evidence="2" type="ORF">Dsim_GD16687</name>
</gene>
<dbReference type="Gene3D" id="2.30.29.240">
    <property type="match status" value="1"/>
</dbReference>
<protein>
    <submittedName>
        <fullName evidence="2">GD16687</fullName>
    </submittedName>
</protein>
<organism evidence="2 3">
    <name type="scientific">Drosophila simulans</name>
    <name type="common">Fruit fly</name>
    <dbReference type="NCBI Taxonomy" id="7240"/>
    <lineage>
        <taxon>Eukaryota</taxon>
        <taxon>Metazoa</taxon>
        <taxon>Ecdysozoa</taxon>
        <taxon>Arthropoda</taxon>
        <taxon>Hexapoda</taxon>
        <taxon>Insecta</taxon>
        <taxon>Pterygota</taxon>
        <taxon>Neoptera</taxon>
        <taxon>Endopterygota</taxon>
        <taxon>Diptera</taxon>
        <taxon>Brachycera</taxon>
        <taxon>Muscomorpha</taxon>
        <taxon>Ephydroidea</taxon>
        <taxon>Drosophilidae</taxon>
        <taxon>Drosophila</taxon>
        <taxon>Sophophora</taxon>
    </lineage>
</organism>